<reference evidence="3" key="1">
    <citation type="submission" date="2018-05" db="EMBL/GenBank/DDBJ databases">
        <title>Genome Sequencing of selected type strains of the family Eggerthellaceae.</title>
        <authorList>
            <person name="Danylec N."/>
            <person name="Stoll D.A."/>
            <person name="Doetsch A."/>
            <person name="Huch M."/>
        </authorList>
    </citation>
    <scope>NUCLEOTIDE SEQUENCE [LARGE SCALE GENOMIC DNA]</scope>
    <source>
        <strain evidence="3">DSM 24851</strain>
    </source>
</reference>
<keyword evidence="1" id="KW-0175">Coiled coil</keyword>
<evidence type="ECO:0000313" key="3">
    <source>
        <dbReference type="Proteomes" id="UP000269591"/>
    </source>
</evidence>
<name>A0A3N0B5F7_9ACTN</name>
<proteinExistence type="predicted"/>
<dbReference type="EMBL" id="QIBX01000001">
    <property type="protein sequence ID" value="RNL42054.1"/>
    <property type="molecule type" value="Genomic_DNA"/>
</dbReference>
<protein>
    <submittedName>
        <fullName evidence="2">Uncharacterized protein</fullName>
    </submittedName>
</protein>
<accession>A0A3N0B5F7</accession>
<dbReference type="OrthoDB" id="3174958at2"/>
<evidence type="ECO:0000256" key="1">
    <source>
        <dbReference type="SAM" id="Coils"/>
    </source>
</evidence>
<keyword evidence="3" id="KW-1185">Reference proteome</keyword>
<evidence type="ECO:0000313" key="2">
    <source>
        <dbReference type="EMBL" id="RNL42054.1"/>
    </source>
</evidence>
<organism evidence="2 3">
    <name type="scientific">Slackia equolifaciens</name>
    <dbReference type="NCBI Taxonomy" id="498718"/>
    <lineage>
        <taxon>Bacteria</taxon>
        <taxon>Bacillati</taxon>
        <taxon>Actinomycetota</taxon>
        <taxon>Coriobacteriia</taxon>
        <taxon>Eggerthellales</taxon>
        <taxon>Eggerthellaceae</taxon>
        <taxon>Slackia</taxon>
    </lineage>
</organism>
<feature type="coiled-coil region" evidence="1">
    <location>
        <begin position="21"/>
        <end position="55"/>
    </location>
</feature>
<dbReference type="AlphaFoldDB" id="A0A3N0B5F7"/>
<comment type="caution">
    <text evidence="2">The sequence shown here is derived from an EMBL/GenBank/DDBJ whole genome shotgun (WGS) entry which is preliminary data.</text>
</comment>
<gene>
    <name evidence="2" type="ORF">DMP06_01190</name>
</gene>
<dbReference type="Proteomes" id="UP000269591">
    <property type="component" value="Unassembled WGS sequence"/>
</dbReference>
<dbReference type="RefSeq" id="WP_123207913.1">
    <property type="nucleotide sequence ID" value="NZ_JBHTHO010000011.1"/>
</dbReference>
<sequence length="87" mass="9734">MARRLTMRAEDGTASVDPDMMQEAIQRLAAYEDMHDDLEARYEDLEVKVEERKAAGTIKGAVGNQLLAQKVALKTTLGMFEIYGIED</sequence>